<keyword evidence="2 7" id="KW-0812">Transmembrane</keyword>
<dbReference type="OrthoDB" id="9814591at2"/>
<dbReference type="PANTHER" id="PTHR30518:SF2">
    <property type="entry name" value="ENDOLYTIC MUREIN TRANSGLYCOSYLASE"/>
    <property type="match status" value="1"/>
</dbReference>
<dbReference type="Proteomes" id="UP000194450">
    <property type="component" value="Unassembled WGS sequence"/>
</dbReference>
<protein>
    <recommendedName>
        <fullName evidence="7">Endolytic murein transglycosylase</fullName>
        <ecNumber evidence="7">4.2.2.29</ecNumber>
    </recommendedName>
    <alternativeName>
        <fullName evidence="7">Peptidoglycan lytic transglycosylase</fullName>
    </alternativeName>
    <alternativeName>
        <fullName evidence="7">Peptidoglycan polymerization terminase</fullName>
    </alternativeName>
</protein>
<evidence type="ECO:0000256" key="2">
    <source>
        <dbReference type="ARBA" id="ARBA00022692"/>
    </source>
</evidence>
<dbReference type="AlphaFoldDB" id="A0A1Y6EW19"/>
<dbReference type="Gene3D" id="3.30.1490.480">
    <property type="entry name" value="Endolytic murein transglycosylase"/>
    <property type="match status" value="1"/>
</dbReference>
<comment type="catalytic activity">
    <reaction evidence="7">
        <text>a peptidoglycan chain = a peptidoglycan chain with N-acetyl-1,6-anhydromuramyl-[peptide] at the reducing end + a peptidoglycan chain with N-acetylglucosamine at the non-reducing end.</text>
        <dbReference type="EC" id="4.2.2.29"/>
    </reaction>
</comment>
<dbReference type="GO" id="GO:0009252">
    <property type="term" value="P:peptidoglycan biosynthetic process"/>
    <property type="evidence" value="ECO:0007669"/>
    <property type="project" value="UniProtKB-UniRule"/>
</dbReference>
<evidence type="ECO:0000256" key="4">
    <source>
        <dbReference type="ARBA" id="ARBA00023136"/>
    </source>
</evidence>
<evidence type="ECO:0000313" key="9">
    <source>
        <dbReference type="Proteomes" id="UP000194450"/>
    </source>
</evidence>
<organism evidence="8 9">
    <name type="scientific">Pseudidiomarina planktonica</name>
    <dbReference type="NCBI Taxonomy" id="1323738"/>
    <lineage>
        <taxon>Bacteria</taxon>
        <taxon>Pseudomonadati</taxon>
        <taxon>Pseudomonadota</taxon>
        <taxon>Gammaproteobacteria</taxon>
        <taxon>Alteromonadales</taxon>
        <taxon>Idiomarinaceae</taxon>
        <taxon>Pseudidiomarina</taxon>
    </lineage>
</organism>
<keyword evidence="1 7" id="KW-1003">Cell membrane</keyword>
<dbReference type="GO" id="GO:0008932">
    <property type="term" value="F:lytic endotransglycosylase activity"/>
    <property type="evidence" value="ECO:0007669"/>
    <property type="project" value="UniProtKB-UniRule"/>
</dbReference>
<gene>
    <name evidence="7" type="primary">mltG</name>
    <name evidence="8" type="ORF">SAMN06297229_1269</name>
</gene>
<dbReference type="EMBL" id="FXWH01000001">
    <property type="protein sequence ID" value="SMQ65441.1"/>
    <property type="molecule type" value="Genomic_DNA"/>
</dbReference>
<dbReference type="EC" id="4.2.2.29" evidence="7"/>
<dbReference type="PANTHER" id="PTHR30518">
    <property type="entry name" value="ENDOLYTIC MUREIN TRANSGLYCOSYLASE"/>
    <property type="match status" value="1"/>
</dbReference>
<keyword evidence="3 7" id="KW-1133">Transmembrane helix</keyword>
<evidence type="ECO:0000256" key="5">
    <source>
        <dbReference type="ARBA" id="ARBA00023239"/>
    </source>
</evidence>
<dbReference type="InterPro" id="IPR003770">
    <property type="entry name" value="MLTG-like"/>
</dbReference>
<dbReference type="GO" id="GO:0005886">
    <property type="term" value="C:plasma membrane"/>
    <property type="evidence" value="ECO:0007669"/>
    <property type="project" value="UniProtKB-UniRule"/>
</dbReference>
<accession>A0A1Y6EW19</accession>
<keyword evidence="5 7" id="KW-0456">Lyase</keyword>
<dbReference type="Gene3D" id="3.30.160.60">
    <property type="entry name" value="Classic Zinc Finger"/>
    <property type="match status" value="1"/>
</dbReference>
<dbReference type="NCBIfam" id="TIGR00247">
    <property type="entry name" value="endolytic transglycosylase MltG"/>
    <property type="match status" value="1"/>
</dbReference>
<keyword evidence="7" id="KW-0997">Cell inner membrane</keyword>
<reference evidence="9" key="1">
    <citation type="submission" date="2017-04" db="EMBL/GenBank/DDBJ databases">
        <authorList>
            <person name="Varghese N."/>
            <person name="Submissions S."/>
        </authorList>
    </citation>
    <scope>NUCLEOTIDE SEQUENCE [LARGE SCALE GENOMIC DNA]</scope>
</reference>
<sequence>MKRFILIATAVAGLVAIALIASSYWLFQRPMPGLIQSQLLEIKSGSHTRSVLRDLAAKGVQVEPQRDYLSIRLWSNSSRLQAGVYQLEPGMSLEQLFNKLATGDQHLFTITLIEGQTLAQWRQQLAAHPYLKKDTTDLSNAELYERISADRPWPSLEGALFPDTYSFHANTSEVTILKSAFTKMQDAVERAWSVRWPDLPLKSKYELMIMASIIEKETGFDSERGLVSSVFINRINEGMRLQSDPTTIYGIDNFDGNLTRAHLRESTAYNTYRIDGLPPTPIAMSSYDSLLAAAQPDDSEYFYFVANGKGEHIFSRTLVEHNRAVNKYQRNTSN</sequence>
<keyword evidence="6 7" id="KW-0961">Cell wall biogenesis/degradation</keyword>
<keyword evidence="9" id="KW-1185">Reference proteome</keyword>
<keyword evidence="4 7" id="KW-0472">Membrane</keyword>
<proteinExistence type="inferred from homology"/>
<evidence type="ECO:0000256" key="3">
    <source>
        <dbReference type="ARBA" id="ARBA00022989"/>
    </source>
</evidence>
<name>A0A1Y6EW19_9GAMM</name>
<feature type="site" description="Important for catalytic activity" evidence="7">
    <location>
        <position position="217"/>
    </location>
</feature>
<evidence type="ECO:0000256" key="7">
    <source>
        <dbReference type="HAMAP-Rule" id="MF_02065"/>
    </source>
</evidence>
<dbReference type="CDD" id="cd08010">
    <property type="entry name" value="MltG_like"/>
    <property type="match status" value="1"/>
</dbReference>
<evidence type="ECO:0000256" key="1">
    <source>
        <dbReference type="ARBA" id="ARBA00022475"/>
    </source>
</evidence>
<dbReference type="Pfam" id="PF02618">
    <property type="entry name" value="YceG"/>
    <property type="match status" value="1"/>
</dbReference>
<evidence type="ECO:0000256" key="6">
    <source>
        <dbReference type="ARBA" id="ARBA00023316"/>
    </source>
</evidence>
<dbReference type="RefSeq" id="WP_086434365.1">
    <property type="nucleotide sequence ID" value="NZ_FXWH01000001.1"/>
</dbReference>
<dbReference type="HAMAP" id="MF_02065">
    <property type="entry name" value="MltG"/>
    <property type="match status" value="1"/>
</dbReference>
<dbReference type="GO" id="GO:0071555">
    <property type="term" value="P:cell wall organization"/>
    <property type="evidence" value="ECO:0007669"/>
    <property type="project" value="UniProtKB-KW"/>
</dbReference>
<comment type="function">
    <text evidence="7">Functions as a peptidoglycan terminase that cleaves nascent peptidoglycan strands endolytically to terminate their elongation.</text>
</comment>
<comment type="similarity">
    <text evidence="7">Belongs to the transglycosylase MltG family.</text>
</comment>
<evidence type="ECO:0000313" key="8">
    <source>
        <dbReference type="EMBL" id="SMQ65441.1"/>
    </source>
</evidence>